<comment type="caution">
    <text evidence="2">The sequence shown here is derived from an EMBL/GenBank/DDBJ whole genome shotgun (WGS) entry which is preliminary data.</text>
</comment>
<feature type="compositionally biased region" description="Basic and acidic residues" evidence="1">
    <location>
        <begin position="45"/>
        <end position="54"/>
    </location>
</feature>
<sequence length="71" mass="7721">MCVAPFDLGVMNLTTTEKERGRVSVGSAAIRRKEPVTSNGAAAVKAERRPRWNDGHGGTTATVERPSRQQR</sequence>
<dbReference type="AlphaFoldDB" id="A0A834SN12"/>
<dbReference type="Proteomes" id="UP000634136">
    <property type="component" value="Unassembled WGS sequence"/>
</dbReference>
<feature type="region of interest" description="Disordered" evidence="1">
    <location>
        <begin position="34"/>
        <end position="71"/>
    </location>
</feature>
<dbReference type="EMBL" id="JAAIUW010000219">
    <property type="protein sequence ID" value="KAF7800699.1"/>
    <property type="molecule type" value="Genomic_DNA"/>
</dbReference>
<evidence type="ECO:0000313" key="3">
    <source>
        <dbReference type="Proteomes" id="UP000634136"/>
    </source>
</evidence>
<organism evidence="2 3">
    <name type="scientific">Senna tora</name>
    <dbReference type="NCBI Taxonomy" id="362788"/>
    <lineage>
        <taxon>Eukaryota</taxon>
        <taxon>Viridiplantae</taxon>
        <taxon>Streptophyta</taxon>
        <taxon>Embryophyta</taxon>
        <taxon>Tracheophyta</taxon>
        <taxon>Spermatophyta</taxon>
        <taxon>Magnoliopsida</taxon>
        <taxon>eudicotyledons</taxon>
        <taxon>Gunneridae</taxon>
        <taxon>Pentapetalae</taxon>
        <taxon>rosids</taxon>
        <taxon>fabids</taxon>
        <taxon>Fabales</taxon>
        <taxon>Fabaceae</taxon>
        <taxon>Caesalpinioideae</taxon>
        <taxon>Cassia clade</taxon>
        <taxon>Senna</taxon>
    </lineage>
</organism>
<keyword evidence="3" id="KW-1185">Reference proteome</keyword>
<evidence type="ECO:0000256" key="1">
    <source>
        <dbReference type="SAM" id="MobiDB-lite"/>
    </source>
</evidence>
<proteinExistence type="predicted"/>
<protein>
    <submittedName>
        <fullName evidence="2">Uncharacterized protein</fullName>
    </submittedName>
</protein>
<name>A0A834SN12_9FABA</name>
<reference evidence="2" key="1">
    <citation type="submission" date="2020-09" db="EMBL/GenBank/DDBJ databases">
        <title>Genome-Enabled Discovery of Anthraquinone Biosynthesis in Senna tora.</title>
        <authorList>
            <person name="Kang S.-H."/>
            <person name="Pandey R.P."/>
            <person name="Lee C.-M."/>
            <person name="Sim J.-S."/>
            <person name="Jeong J.-T."/>
            <person name="Choi B.-S."/>
            <person name="Jung M."/>
            <person name="Ginzburg D."/>
            <person name="Zhao K."/>
            <person name="Won S.Y."/>
            <person name="Oh T.-J."/>
            <person name="Yu Y."/>
            <person name="Kim N.-H."/>
            <person name="Lee O.R."/>
            <person name="Lee T.-H."/>
            <person name="Bashyal P."/>
            <person name="Kim T.-S."/>
            <person name="Lee W.-H."/>
            <person name="Kawkins C."/>
            <person name="Kim C.-K."/>
            <person name="Kim J.S."/>
            <person name="Ahn B.O."/>
            <person name="Rhee S.Y."/>
            <person name="Sohng J.K."/>
        </authorList>
    </citation>
    <scope>NUCLEOTIDE SEQUENCE</scope>
    <source>
        <tissue evidence="2">Leaf</tissue>
    </source>
</reference>
<gene>
    <name evidence="2" type="ORF">G2W53_044812</name>
</gene>
<accession>A0A834SN12</accession>
<evidence type="ECO:0000313" key="2">
    <source>
        <dbReference type="EMBL" id="KAF7800699.1"/>
    </source>
</evidence>